<dbReference type="PANTHER" id="PTHR32487">
    <property type="entry name" value="3-OXO-DELTA(4,5)-STEROID 5-BETA-REDUCTASE"/>
    <property type="match status" value="1"/>
</dbReference>
<name>A0A5N6TPY2_ASPAV</name>
<dbReference type="InterPro" id="IPR055222">
    <property type="entry name" value="PRISE-like_Rossmann-fold"/>
</dbReference>
<evidence type="ECO:0000313" key="2">
    <source>
        <dbReference type="EMBL" id="KAE8148347.1"/>
    </source>
</evidence>
<dbReference type="Proteomes" id="UP000325780">
    <property type="component" value="Unassembled WGS sequence"/>
</dbReference>
<keyword evidence="3" id="KW-1185">Reference proteome</keyword>
<reference evidence="2 3" key="1">
    <citation type="submission" date="2019-04" db="EMBL/GenBank/DDBJ databases">
        <title>Friends and foes A comparative genomics study of 23 Aspergillus species from section Flavi.</title>
        <authorList>
            <consortium name="DOE Joint Genome Institute"/>
            <person name="Kjaerbolling I."/>
            <person name="Vesth T."/>
            <person name="Frisvad J.C."/>
            <person name="Nybo J.L."/>
            <person name="Theobald S."/>
            <person name="Kildgaard S."/>
            <person name="Isbrandt T."/>
            <person name="Kuo A."/>
            <person name="Sato A."/>
            <person name="Lyhne E.K."/>
            <person name="Kogle M.E."/>
            <person name="Wiebenga A."/>
            <person name="Kun R.S."/>
            <person name="Lubbers R.J."/>
            <person name="Makela M.R."/>
            <person name="Barry K."/>
            <person name="Chovatia M."/>
            <person name="Clum A."/>
            <person name="Daum C."/>
            <person name="Haridas S."/>
            <person name="He G."/>
            <person name="LaButti K."/>
            <person name="Lipzen A."/>
            <person name="Mondo S."/>
            <person name="Riley R."/>
            <person name="Salamov A."/>
            <person name="Simmons B.A."/>
            <person name="Magnuson J.K."/>
            <person name="Henrissat B."/>
            <person name="Mortensen U.H."/>
            <person name="Larsen T.O."/>
            <person name="Devries R.P."/>
            <person name="Grigoriev I.V."/>
            <person name="Machida M."/>
            <person name="Baker S.E."/>
            <person name="Andersen M.R."/>
        </authorList>
    </citation>
    <scope>NUCLEOTIDE SEQUENCE [LARGE SCALE GENOMIC DNA]</scope>
    <source>
        <strain evidence="2 3">IBT 18842</strain>
    </source>
</reference>
<dbReference type="InterPro" id="IPR036291">
    <property type="entry name" value="NAD(P)-bd_dom_sf"/>
</dbReference>
<evidence type="ECO:0000259" key="1">
    <source>
        <dbReference type="Pfam" id="PF22917"/>
    </source>
</evidence>
<sequence length="397" mass="44745">MGSISSSKANHALVFGASGINGWAFVNALANNYPDPGAFEYITAFTNRPLSAEQAQWPNSDKLRLVCGLDLKEASQETLEQELVNRVPNLESVTTVYFCAYIPDLNSEREIELNIGMLRRTLVAIEKLCPEFQFVVVPTGVKAYGVHLLGNFPFSDNLPLKETHPPIEEPHLSQLFYTHQYELLKTMSKGKNWTYCDVRPDIIIGFVPNNSAHNLAQWVALYLSLYRRIHGEGAEVVFPGTKSWTIQSNDSSHDSIARFAIHASLHPEVSAEQSFNVADSATPTSWSVKWPILCQYFGLKGVAPTNGPGPDLTTFLREHQDEWLAMEKEYGLQSGHLVGDDLSIPYVPYFLISQFDFDRQLDLTKMHKAWGDAKEERDVQGAWYTAFDRFRKARIIP</sequence>
<dbReference type="Gene3D" id="3.40.50.720">
    <property type="entry name" value="NAD(P)-binding Rossmann-like Domain"/>
    <property type="match status" value="1"/>
</dbReference>
<dbReference type="Pfam" id="PF22917">
    <property type="entry name" value="PRISE"/>
    <property type="match status" value="1"/>
</dbReference>
<proteinExistence type="predicted"/>
<dbReference type="CDD" id="cd08948">
    <property type="entry name" value="5beta-POR_like_SDR_a"/>
    <property type="match status" value="1"/>
</dbReference>
<organism evidence="2 3">
    <name type="scientific">Aspergillus avenaceus</name>
    <dbReference type="NCBI Taxonomy" id="36643"/>
    <lineage>
        <taxon>Eukaryota</taxon>
        <taxon>Fungi</taxon>
        <taxon>Dikarya</taxon>
        <taxon>Ascomycota</taxon>
        <taxon>Pezizomycotina</taxon>
        <taxon>Eurotiomycetes</taxon>
        <taxon>Eurotiomycetidae</taxon>
        <taxon>Eurotiales</taxon>
        <taxon>Aspergillaceae</taxon>
        <taxon>Aspergillus</taxon>
        <taxon>Aspergillus subgen. Circumdati</taxon>
    </lineage>
</organism>
<dbReference type="OrthoDB" id="1731983at2759"/>
<protein>
    <recommendedName>
        <fullName evidence="1">PRISE-like Rossmann-fold domain-containing protein</fullName>
    </recommendedName>
</protein>
<dbReference type="PANTHER" id="PTHR32487:SF8">
    <property type="entry name" value="NAD-DEPENDENT EPIMERASE_DEHYDRATASE DOMAIN-CONTAINING PROTEIN"/>
    <property type="match status" value="1"/>
</dbReference>
<feature type="domain" description="PRISE-like Rossmann-fold" evidence="1">
    <location>
        <begin position="12"/>
        <end position="397"/>
    </location>
</feature>
<accession>A0A5N6TPY2</accession>
<dbReference type="AlphaFoldDB" id="A0A5N6TPY2"/>
<dbReference type="SUPFAM" id="SSF51735">
    <property type="entry name" value="NAD(P)-binding Rossmann-fold domains"/>
    <property type="match status" value="1"/>
</dbReference>
<gene>
    <name evidence="2" type="ORF">BDV25DRAFT_141870</name>
</gene>
<dbReference type="EMBL" id="ML742164">
    <property type="protein sequence ID" value="KAE8148347.1"/>
    <property type="molecule type" value="Genomic_DNA"/>
</dbReference>
<evidence type="ECO:0000313" key="3">
    <source>
        <dbReference type="Proteomes" id="UP000325780"/>
    </source>
</evidence>